<dbReference type="PROSITE" id="PS51318">
    <property type="entry name" value="TAT"/>
    <property type="match status" value="1"/>
</dbReference>
<protein>
    <recommendedName>
        <fullName evidence="4">DUF1439 domain-containing protein</fullName>
    </recommendedName>
</protein>
<dbReference type="OrthoDB" id="8535650at2"/>
<dbReference type="AlphaFoldDB" id="A0A5E4VP18"/>
<keyword evidence="1" id="KW-0472">Membrane</keyword>
<organism evidence="2 3">
    <name type="scientific">Pandoraea cepalis</name>
    <dbReference type="NCBI Taxonomy" id="2508294"/>
    <lineage>
        <taxon>Bacteria</taxon>
        <taxon>Pseudomonadati</taxon>
        <taxon>Pseudomonadota</taxon>
        <taxon>Betaproteobacteria</taxon>
        <taxon>Burkholderiales</taxon>
        <taxon>Burkholderiaceae</taxon>
        <taxon>Pandoraea</taxon>
    </lineage>
</organism>
<dbReference type="InterPro" id="IPR006311">
    <property type="entry name" value="TAT_signal"/>
</dbReference>
<evidence type="ECO:0000313" key="3">
    <source>
        <dbReference type="Proteomes" id="UP000384354"/>
    </source>
</evidence>
<evidence type="ECO:0008006" key="4">
    <source>
        <dbReference type="Google" id="ProtNLM"/>
    </source>
</evidence>
<dbReference type="InterPro" id="IPR010835">
    <property type="entry name" value="DUF1439"/>
</dbReference>
<name>A0A5E4VP18_9BURK</name>
<dbReference type="RefSeq" id="WP_150563640.1">
    <property type="nucleotide sequence ID" value="NZ_CABPSL010000010.1"/>
</dbReference>
<keyword evidence="1" id="KW-0812">Transmembrane</keyword>
<keyword evidence="1" id="KW-1133">Transmembrane helix</keyword>
<dbReference type="Pfam" id="PF07273">
    <property type="entry name" value="DUF1439"/>
    <property type="match status" value="1"/>
</dbReference>
<feature type="transmembrane region" description="Helical" evidence="1">
    <location>
        <begin position="35"/>
        <end position="56"/>
    </location>
</feature>
<proteinExistence type="predicted"/>
<sequence length="213" mass="23016">MSGSAHPDQRIRQQCDGLASQDALRLPSRLTRRRWLALAGATALAAGLSACAGLPFGNDYTFTESQLQRALERKFPFDRRVLAVLDVNLSHPRLTLLPARNRLAVSVDATVTHPFGGAPLTGTLAIESALAYDPATMSVVLRDPEVETFTVDGLPERWSRQLNAAGALIATQWLQGAPLYTFKPEQLNIGGVARQPGAITVRSHGVNVKLDAR</sequence>
<dbReference type="Gene3D" id="3.15.10.40">
    <property type="entry name" value="Uncharacterised protein PF07273, DUF1439"/>
    <property type="match status" value="1"/>
</dbReference>
<evidence type="ECO:0000256" key="1">
    <source>
        <dbReference type="SAM" id="Phobius"/>
    </source>
</evidence>
<dbReference type="Proteomes" id="UP000384354">
    <property type="component" value="Unassembled WGS sequence"/>
</dbReference>
<reference evidence="2 3" key="1">
    <citation type="submission" date="2019-08" db="EMBL/GenBank/DDBJ databases">
        <authorList>
            <person name="Peeters C."/>
        </authorList>
    </citation>
    <scope>NUCLEOTIDE SEQUENCE [LARGE SCALE GENOMIC DNA]</scope>
    <source>
        <strain evidence="2 3">LMG 31106</strain>
    </source>
</reference>
<accession>A0A5E4VP18</accession>
<dbReference type="EMBL" id="CABPSL010000010">
    <property type="protein sequence ID" value="VVE13961.1"/>
    <property type="molecule type" value="Genomic_DNA"/>
</dbReference>
<gene>
    <name evidence="2" type="ORF">PCE31106_02770</name>
</gene>
<evidence type="ECO:0000313" key="2">
    <source>
        <dbReference type="EMBL" id="VVE13961.1"/>
    </source>
</evidence>